<dbReference type="Pfam" id="PF00364">
    <property type="entry name" value="Biotin_lipoyl"/>
    <property type="match status" value="1"/>
</dbReference>
<evidence type="ECO:0000259" key="14">
    <source>
        <dbReference type="PROSITE" id="PS50968"/>
    </source>
</evidence>
<keyword evidence="7 13" id="KW-0547">Nucleotide-binding</keyword>
<dbReference type="InterPro" id="IPR011761">
    <property type="entry name" value="ATP-grasp"/>
</dbReference>
<dbReference type="Pfam" id="PF02786">
    <property type="entry name" value="CPSase_L_D2"/>
    <property type="match status" value="1"/>
</dbReference>
<dbReference type="OrthoDB" id="9763189at2"/>
<dbReference type="PATRIC" id="fig|1590043.3.peg.823"/>
<dbReference type="PROSITE" id="PS50968">
    <property type="entry name" value="BIOTINYL_LIPOYL"/>
    <property type="match status" value="1"/>
</dbReference>
<dbReference type="InterPro" id="IPR011053">
    <property type="entry name" value="Single_hybrid_motif"/>
</dbReference>
<evidence type="ECO:0000256" key="8">
    <source>
        <dbReference type="ARBA" id="ARBA00022840"/>
    </source>
</evidence>
<accession>A0A0Q9YXD9</accession>
<keyword evidence="9" id="KW-0809">Transit peptide</keyword>
<dbReference type="Pfam" id="PF00289">
    <property type="entry name" value="Biotin_carb_N"/>
    <property type="match status" value="1"/>
</dbReference>
<dbReference type="InterPro" id="IPR005482">
    <property type="entry name" value="Biotin_COase_C"/>
</dbReference>
<evidence type="ECO:0000313" key="18">
    <source>
        <dbReference type="EMBL" id="MCS5712397.1"/>
    </source>
</evidence>
<evidence type="ECO:0000259" key="16">
    <source>
        <dbReference type="PROSITE" id="PS50979"/>
    </source>
</evidence>
<evidence type="ECO:0000256" key="12">
    <source>
        <dbReference type="ARBA" id="ARBA00048600"/>
    </source>
</evidence>
<dbReference type="CDD" id="cd06850">
    <property type="entry name" value="biotinyl_domain"/>
    <property type="match status" value="1"/>
</dbReference>
<dbReference type="RefSeq" id="WP_075065453.1">
    <property type="nucleotide sequence ID" value="NZ_LKAJ02000001.1"/>
</dbReference>
<dbReference type="Gene3D" id="3.30.470.20">
    <property type="entry name" value="ATP-grasp fold, B domain"/>
    <property type="match status" value="1"/>
</dbReference>
<dbReference type="FunFam" id="3.30.470.20:FF:000028">
    <property type="entry name" value="Methylcrotonoyl-CoA carboxylase subunit alpha, mitochondrial"/>
    <property type="match status" value="1"/>
</dbReference>
<dbReference type="InterPro" id="IPR011764">
    <property type="entry name" value="Biotin_carboxylation_dom"/>
</dbReference>
<evidence type="ECO:0000259" key="15">
    <source>
        <dbReference type="PROSITE" id="PS50975"/>
    </source>
</evidence>
<dbReference type="PROSITE" id="PS00866">
    <property type="entry name" value="CPSASE_1"/>
    <property type="match status" value="1"/>
</dbReference>
<dbReference type="Pfam" id="PF02785">
    <property type="entry name" value="Biotin_carb_C"/>
    <property type="match status" value="1"/>
</dbReference>
<dbReference type="Gene3D" id="3.30.700.40">
    <property type="match status" value="1"/>
</dbReference>
<gene>
    <name evidence="17" type="primary">accA1</name>
    <name evidence="17" type="ORF">HT99x_00824</name>
    <name evidence="18" type="ORF">HT99x_013225</name>
</gene>
<evidence type="ECO:0000256" key="7">
    <source>
        <dbReference type="ARBA" id="ARBA00022741"/>
    </source>
</evidence>
<dbReference type="InterPro" id="IPR005479">
    <property type="entry name" value="CPAse_ATP-bd"/>
</dbReference>
<dbReference type="InterPro" id="IPR001882">
    <property type="entry name" value="Biotin_BS"/>
</dbReference>
<dbReference type="FunFam" id="3.30.1490.20:FF:000003">
    <property type="entry name" value="acetyl-CoA carboxylase isoform X1"/>
    <property type="match status" value="1"/>
</dbReference>
<reference evidence="18" key="3">
    <citation type="submission" date="2021-06" db="EMBL/GenBank/DDBJ databases">
        <title>Genomic Description and Analysis of Intracellular Bacteria, Candidatus Berkiella cookevillensis and Candidatus Berkiella aquae.</title>
        <authorList>
            <person name="Kidane D.T."/>
            <person name="Mehari Y.T."/>
            <person name="Rice F.C."/>
            <person name="Arivett B.A."/>
            <person name="Farone A.L."/>
            <person name="Berk S.G."/>
            <person name="Farone M.B."/>
        </authorList>
    </citation>
    <scope>NUCLEOTIDE SEQUENCE</scope>
    <source>
        <strain evidence="18">HT99</strain>
    </source>
</reference>
<dbReference type="GO" id="GO:0004075">
    <property type="term" value="F:biotin carboxylase activity"/>
    <property type="evidence" value="ECO:0007669"/>
    <property type="project" value="UniProtKB-EC"/>
</dbReference>
<protein>
    <recommendedName>
        <fullName evidence="5">Biotin carboxylase</fullName>
    </recommendedName>
    <alternativeName>
        <fullName evidence="11">Acetyl-coenzyme A carboxylase biotin carboxylase subunit A</fullName>
    </alternativeName>
</protein>
<evidence type="ECO:0000256" key="9">
    <source>
        <dbReference type="ARBA" id="ARBA00022946"/>
    </source>
</evidence>
<organism evidence="17">
    <name type="scientific">Candidatus Berkiella aquae</name>
    <dbReference type="NCBI Taxonomy" id="295108"/>
    <lineage>
        <taxon>Bacteria</taxon>
        <taxon>Pseudomonadati</taxon>
        <taxon>Pseudomonadota</taxon>
        <taxon>Gammaproteobacteria</taxon>
        <taxon>Candidatus Berkiellales</taxon>
        <taxon>Candidatus Berkiellaceae</taxon>
        <taxon>Candidatus Berkiella</taxon>
    </lineage>
</organism>
<comment type="catalytic activity">
    <reaction evidence="12">
        <text>N(6)-biotinyl-L-lysyl-[protein] + hydrogencarbonate + ATP = N(6)-carboxybiotinyl-L-lysyl-[protein] + ADP + phosphate + H(+)</text>
        <dbReference type="Rhea" id="RHEA:13501"/>
        <dbReference type="Rhea" id="RHEA-COMP:10505"/>
        <dbReference type="Rhea" id="RHEA-COMP:10506"/>
        <dbReference type="ChEBI" id="CHEBI:15378"/>
        <dbReference type="ChEBI" id="CHEBI:17544"/>
        <dbReference type="ChEBI" id="CHEBI:30616"/>
        <dbReference type="ChEBI" id="CHEBI:43474"/>
        <dbReference type="ChEBI" id="CHEBI:83144"/>
        <dbReference type="ChEBI" id="CHEBI:83145"/>
        <dbReference type="ChEBI" id="CHEBI:456216"/>
        <dbReference type="EC" id="6.3.4.14"/>
    </reaction>
</comment>
<keyword evidence="8 13" id="KW-0067">ATP-binding</keyword>
<evidence type="ECO:0000256" key="10">
    <source>
        <dbReference type="ARBA" id="ARBA00023267"/>
    </source>
</evidence>
<dbReference type="SUPFAM" id="SSF51230">
    <property type="entry name" value="Single hybrid motif"/>
    <property type="match status" value="1"/>
</dbReference>
<dbReference type="EMBL" id="LKAJ01000002">
    <property type="protein sequence ID" value="KRG22402.1"/>
    <property type="molecule type" value="Genomic_DNA"/>
</dbReference>
<dbReference type="SUPFAM" id="SSF56059">
    <property type="entry name" value="Glutathione synthetase ATP-binding domain-like"/>
    <property type="match status" value="1"/>
</dbReference>
<evidence type="ECO:0000256" key="5">
    <source>
        <dbReference type="ARBA" id="ARBA00017242"/>
    </source>
</evidence>
<feature type="domain" description="ATP-grasp" evidence="15">
    <location>
        <begin position="127"/>
        <end position="324"/>
    </location>
</feature>
<comment type="subunit">
    <text evidence="4">Acetyl-CoA carboxylase is a heterohexamer of biotin carboxyl carrier protein, biotin carboxylase and the two subunits of carboxyl transferase in a 2:2 complex.</text>
</comment>
<keyword evidence="6" id="KW-0436">Ligase</keyword>
<dbReference type="GO" id="GO:0005524">
    <property type="term" value="F:ATP binding"/>
    <property type="evidence" value="ECO:0007669"/>
    <property type="project" value="UniProtKB-UniRule"/>
</dbReference>
<dbReference type="PANTHER" id="PTHR18866">
    <property type="entry name" value="CARBOXYLASE:PYRUVATE/ACETYL-COA/PROPIONYL-COA CARBOXYLASE"/>
    <property type="match status" value="1"/>
</dbReference>
<evidence type="ECO:0000256" key="13">
    <source>
        <dbReference type="PROSITE-ProRule" id="PRU00409"/>
    </source>
</evidence>
<dbReference type="AlphaFoldDB" id="A0A0Q9YXD9"/>
<evidence type="ECO:0000256" key="1">
    <source>
        <dbReference type="ARBA" id="ARBA00001953"/>
    </source>
</evidence>
<feature type="domain" description="Lipoyl-binding" evidence="14">
    <location>
        <begin position="593"/>
        <end position="670"/>
    </location>
</feature>
<evidence type="ECO:0000313" key="19">
    <source>
        <dbReference type="Proteomes" id="UP000051497"/>
    </source>
</evidence>
<evidence type="ECO:0000256" key="6">
    <source>
        <dbReference type="ARBA" id="ARBA00022598"/>
    </source>
</evidence>
<comment type="function">
    <text evidence="2">This protein is a component of the acetyl coenzyme A carboxylase complex; first, biotin carboxylase catalyzes the carboxylation of the carrier protein and then the transcarboxylase transfers the carboxyl group to form malonyl-CoA.</text>
</comment>
<dbReference type="InterPro" id="IPR000089">
    <property type="entry name" value="Biotin_lipoyl"/>
</dbReference>
<evidence type="ECO:0000256" key="11">
    <source>
        <dbReference type="ARBA" id="ARBA00033786"/>
    </source>
</evidence>
<dbReference type="Proteomes" id="UP000051497">
    <property type="component" value="Unassembled WGS sequence"/>
</dbReference>
<dbReference type="InterPro" id="IPR016185">
    <property type="entry name" value="PreATP-grasp_dom_sf"/>
</dbReference>
<evidence type="ECO:0000256" key="3">
    <source>
        <dbReference type="ARBA" id="ARBA00004956"/>
    </source>
</evidence>
<dbReference type="FunFam" id="3.40.50.20:FF:000010">
    <property type="entry name" value="Propionyl-CoA carboxylase subunit alpha"/>
    <property type="match status" value="1"/>
</dbReference>
<dbReference type="SUPFAM" id="SSF52440">
    <property type="entry name" value="PreATP-grasp domain"/>
    <property type="match status" value="1"/>
</dbReference>
<evidence type="ECO:0000256" key="4">
    <source>
        <dbReference type="ARBA" id="ARBA00011750"/>
    </source>
</evidence>
<comment type="pathway">
    <text evidence="3">Lipid metabolism; malonyl-CoA biosynthesis; malonyl-CoA from acetyl-CoA: step 1/1.</text>
</comment>
<reference evidence="17" key="1">
    <citation type="submission" date="2015-09" db="EMBL/GenBank/DDBJ databases">
        <title>Draft Genome Sequences of Two Novel Amoeba-resistant Intranuclear Bacteria, Candidatus Berkiella cookevillensis and Candidatus Berkiella aquae.</title>
        <authorList>
            <person name="Mehari Y.T."/>
            <person name="Arivett B.A."/>
            <person name="Farone A.L."/>
            <person name="Gunderson J.H."/>
            <person name="Farone M.B."/>
        </authorList>
    </citation>
    <scope>NUCLEOTIDE SEQUENCE [LARGE SCALE GENOMIC DNA]</scope>
    <source>
        <strain evidence="17">HT99</strain>
    </source>
</reference>
<name>A0A0Q9YXD9_9GAMM</name>
<dbReference type="InterPro" id="IPR011054">
    <property type="entry name" value="Rudment_hybrid_motif"/>
</dbReference>
<dbReference type="STRING" id="295108.HT99x_00824"/>
<evidence type="ECO:0000256" key="2">
    <source>
        <dbReference type="ARBA" id="ARBA00003761"/>
    </source>
</evidence>
<dbReference type="EMBL" id="LKAJ02000001">
    <property type="protein sequence ID" value="MCS5712397.1"/>
    <property type="molecule type" value="Genomic_DNA"/>
</dbReference>
<comment type="caution">
    <text evidence="17">The sequence shown here is derived from an EMBL/GenBank/DDBJ whole genome shotgun (WGS) entry which is preliminary data.</text>
</comment>
<dbReference type="PROSITE" id="PS50975">
    <property type="entry name" value="ATP_GRASP"/>
    <property type="match status" value="1"/>
</dbReference>
<dbReference type="FunFam" id="2.40.50.100:FF:000003">
    <property type="entry name" value="Acetyl-CoA carboxylase biotin carboxyl carrier protein"/>
    <property type="match status" value="1"/>
</dbReference>
<dbReference type="PROSITE" id="PS00188">
    <property type="entry name" value="BIOTIN"/>
    <property type="match status" value="1"/>
</dbReference>
<dbReference type="PANTHER" id="PTHR18866:SF33">
    <property type="entry name" value="METHYLCROTONOYL-COA CARBOXYLASE SUBUNIT ALPHA, MITOCHONDRIAL-RELATED"/>
    <property type="match status" value="1"/>
</dbReference>
<dbReference type="SUPFAM" id="SSF51246">
    <property type="entry name" value="Rudiment single hybrid motif"/>
    <property type="match status" value="1"/>
</dbReference>
<evidence type="ECO:0000313" key="17">
    <source>
        <dbReference type="EMBL" id="KRG22402.1"/>
    </source>
</evidence>
<dbReference type="PROSITE" id="PS00867">
    <property type="entry name" value="CPSASE_2"/>
    <property type="match status" value="1"/>
</dbReference>
<reference evidence="18" key="2">
    <citation type="journal article" date="2016" name="Genome Announc.">
        <title>Draft Genome Sequences of Two Novel Amoeba-Resistant Intranuclear Bacteria, 'Candidatus Berkiella cookevillensis' and 'Candidatus Berkiella aquae'.</title>
        <authorList>
            <person name="Mehari Y.T."/>
            <person name="Arivett B.A."/>
            <person name="Farone A.L."/>
            <person name="Gunderson J.H."/>
            <person name="Farone M.B."/>
        </authorList>
    </citation>
    <scope>NUCLEOTIDE SEQUENCE</scope>
    <source>
        <strain evidence="18">HT99</strain>
    </source>
</reference>
<dbReference type="InterPro" id="IPR005481">
    <property type="entry name" value="BC-like_N"/>
</dbReference>
<dbReference type="SMART" id="SM00878">
    <property type="entry name" value="Biotin_carb_C"/>
    <property type="match status" value="1"/>
</dbReference>
<sequence>MGKNTLKSINRLLIANRGEIACRIIRTAKKLGIHTIAVYALEDQHALHCSLADEALCIGGGALEKSYLNIDHIIQAARQSDADAIHPGYGFLSENAAFAKRCATENIIFIGPTDFSIAQMAVKDQAKKIMRKANVPVIPGYEGDEQSISALQQAATKIGYPIMLKAAKGGGGKGMRIVKQPDELAEAIQSAKRESLHSFGDETLFIEKYVPHARHIEVQIFRDQQGNAVHLFERDCSLQRRHQKIIEESPALGLTDAVKQALYQAALNAAHAINYLGAGTVEFLYAPNGEFYFMEMNTRLQVEHPVTEMITGLDLVEWQIRIAQGHPIPLAQSEIKVYGHALEARIYAEDPTLGFLPATGHIKAIFIPNNTTGYRLDSGLQVGDTVGIHFDPLLAKLIVHANSRAEAVNALYDALSQYNLIGITTNIAFLRSVLRNDNFIQGHIDTQTLERSLASFLPKPQSITIEQLAIASILVILMRQYPISSEDLFSPWNVSHAWRLNEDFKETIALMFHQEIFNLTITHLPAKRNALTIRIVHHGQSCIITGKFQGNLLHIQLPNEQYAIPYFYTEDLLAFIAKGNTCLFKIANNNHDHDTLSHATPNTIRAPMPGVVTKIWVKSGDKVTHGEKLMALEAMKMEHTLAAAKAGAIKAIRYSIGDQVEEGCELIDFE</sequence>
<feature type="domain" description="Biotin carboxylation" evidence="16">
    <location>
        <begin position="8"/>
        <end position="454"/>
    </location>
</feature>
<keyword evidence="10" id="KW-0092">Biotin</keyword>
<proteinExistence type="predicted"/>
<comment type="cofactor">
    <cofactor evidence="1">
        <name>biotin</name>
        <dbReference type="ChEBI" id="CHEBI:57586"/>
    </cofactor>
</comment>
<keyword evidence="19" id="KW-1185">Reference proteome</keyword>
<dbReference type="InterPro" id="IPR050856">
    <property type="entry name" value="Biotin_carboxylase_complex"/>
</dbReference>
<dbReference type="PROSITE" id="PS50979">
    <property type="entry name" value="BC"/>
    <property type="match status" value="1"/>
</dbReference>
<dbReference type="GO" id="GO:0046872">
    <property type="term" value="F:metal ion binding"/>
    <property type="evidence" value="ECO:0007669"/>
    <property type="project" value="InterPro"/>
</dbReference>
<dbReference type="Gene3D" id="2.40.50.100">
    <property type="match status" value="1"/>
</dbReference>